<name>A0A3B0X1T1_9ZZZZ</name>
<keyword evidence="1" id="KW-0808">Transferase</keyword>
<gene>
    <name evidence="1" type="ORF">MNBD_GAMMA08-1496</name>
</gene>
<dbReference type="EMBL" id="UOFH01000209">
    <property type="protein sequence ID" value="VAW62188.1"/>
    <property type="molecule type" value="Genomic_DNA"/>
</dbReference>
<evidence type="ECO:0000313" key="1">
    <source>
        <dbReference type="EMBL" id="VAW62188.1"/>
    </source>
</evidence>
<proteinExistence type="predicted"/>
<sequence>MNKSTTTKLAIGFSSILIISLIYGYSSNGTDTQTPDENNTDETFVENNIEYDGHKIETNNVHQPDEINDDIALKTNNKTNDETNNEIKYESKFEQRCLDILNSATQSINTENMTPAEQLRMSRIFNNCVYEIDKELALIEKTIIKTPDNMQCFNKVYEIRDYLMELGTDAQLFSDLPNNNDADRVAIFTSFMDVSNNILSNGEVAMAVRTDYCE</sequence>
<protein>
    <submittedName>
        <fullName evidence="1">DNA polymerase III alpha subunit</fullName>
        <ecNumber evidence="1">2.7.7.7</ecNumber>
    </submittedName>
</protein>
<reference evidence="1" key="1">
    <citation type="submission" date="2018-06" db="EMBL/GenBank/DDBJ databases">
        <authorList>
            <person name="Zhirakovskaya E."/>
        </authorList>
    </citation>
    <scope>NUCLEOTIDE SEQUENCE</scope>
</reference>
<organism evidence="1">
    <name type="scientific">hydrothermal vent metagenome</name>
    <dbReference type="NCBI Taxonomy" id="652676"/>
    <lineage>
        <taxon>unclassified sequences</taxon>
        <taxon>metagenomes</taxon>
        <taxon>ecological metagenomes</taxon>
    </lineage>
</organism>
<accession>A0A3B0X1T1</accession>
<keyword evidence="1" id="KW-0548">Nucleotidyltransferase</keyword>
<dbReference type="GO" id="GO:0003887">
    <property type="term" value="F:DNA-directed DNA polymerase activity"/>
    <property type="evidence" value="ECO:0007669"/>
    <property type="project" value="UniProtKB-EC"/>
</dbReference>
<dbReference type="AlphaFoldDB" id="A0A3B0X1T1"/>
<dbReference type="EC" id="2.7.7.7" evidence="1"/>